<dbReference type="InterPro" id="IPR008271">
    <property type="entry name" value="Ser/Thr_kinase_AS"/>
</dbReference>
<evidence type="ECO:0000256" key="13">
    <source>
        <dbReference type="ARBA" id="ARBA00022989"/>
    </source>
</evidence>
<evidence type="ECO:0000256" key="17">
    <source>
        <dbReference type="ARBA" id="ARBA00047899"/>
    </source>
</evidence>
<dbReference type="Gramene" id="Kaladp0011s0846.1.v1.1">
    <property type="protein sequence ID" value="Kaladp0011s0846.1.v1.1"/>
    <property type="gene ID" value="Kaladp0011s0846.v1.1"/>
</dbReference>
<keyword evidence="23" id="KW-1185">Reference proteome</keyword>
<dbReference type="Gene3D" id="3.80.10.10">
    <property type="entry name" value="Ribonuclease Inhibitor"/>
    <property type="match status" value="1"/>
</dbReference>
<dbReference type="Proteomes" id="UP000594263">
    <property type="component" value="Unplaced"/>
</dbReference>
<evidence type="ECO:0000259" key="21">
    <source>
        <dbReference type="PROSITE" id="PS50011"/>
    </source>
</evidence>
<dbReference type="Pfam" id="PF08263">
    <property type="entry name" value="LRRNT_2"/>
    <property type="match status" value="1"/>
</dbReference>
<dbReference type="InterPro" id="IPR011009">
    <property type="entry name" value="Kinase-like_dom_sf"/>
</dbReference>
<evidence type="ECO:0000256" key="10">
    <source>
        <dbReference type="ARBA" id="ARBA00022741"/>
    </source>
</evidence>
<dbReference type="InterPro" id="IPR000719">
    <property type="entry name" value="Prot_kinase_dom"/>
</dbReference>
<keyword evidence="6" id="KW-0808">Transferase</keyword>
<dbReference type="PANTHER" id="PTHR48006">
    <property type="entry name" value="LEUCINE-RICH REPEAT-CONTAINING PROTEIN DDB_G0281931-RELATED"/>
    <property type="match status" value="1"/>
</dbReference>
<dbReference type="AlphaFoldDB" id="A0A7N0RHZ8"/>
<dbReference type="Gene3D" id="3.30.200.20">
    <property type="entry name" value="Phosphorylase Kinase, domain 1"/>
    <property type="match status" value="1"/>
</dbReference>
<dbReference type="SMART" id="SM00220">
    <property type="entry name" value="S_TKc"/>
    <property type="match status" value="1"/>
</dbReference>
<evidence type="ECO:0000256" key="9">
    <source>
        <dbReference type="ARBA" id="ARBA00022737"/>
    </source>
</evidence>
<keyword evidence="16" id="KW-0325">Glycoprotein</keyword>
<dbReference type="FunFam" id="1.10.510.10:FF:000016">
    <property type="entry name" value="Somatic embryogenesis receptor-like kinase 1"/>
    <property type="match status" value="1"/>
</dbReference>
<evidence type="ECO:0000256" key="4">
    <source>
        <dbReference type="ARBA" id="ARBA00022527"/>
    </source>
</evidence>
<dbReference type="SUPFAM" id="SSF56112">
    <property type="entry name" value="Protein kinase-like (PK-like)"/>
    <property type="match status" value="1"/>
</dbReference>
<dbReference type="Gene3D" id="1.10.510.10">
    <property type="entry name" value="Transferase(Phosphotransferase) domain 1"/>
    <property type="match status" value="1"/>
</dbReference>
<comment type="subcellular location">
    <subcellularLocation>
        <location evidence="1">Membrane</location>
        <topology evidence="1">Single-pass type I membrane protein</topology>
    </subcellularLocation>
</comment>
<dbReference type="PROSITE" id="PS50011">
    <property type="entry name" value="PROTEIN_KINASE_DOM"/>
    <property type="match status" value="1"/>
</dbReference>
<dbReference type="Pfam" id="PF13855">
    <property type="entry name" value="LRR_8"/>
    <property type="match status" value="1"/>
</dbReference>
<evidence type="ECO:0000256" key="11">
    <source>
        <dbReference type="ARBA" id="ARBA00022777"/>
    </source>
</evidence>
<protein>
    <recommendedName>
        <fullName evidence="3">non-specific serine/threonine protein kinase</fullName>
        <ecNumber evidence="3">2.7.11.1</ecNumber>
    </recommendedName>
</protein>
<dbReference type="EC" id="2.7.11.1" evidence="3"/>
<dbReference type="SUPFAM" id="SSF52058">
    <property type="entry name" value="L domain-like"/>
    <property type="match status" value="1"/>
</dbReference>
<comment type="similarity">
    <text evidence="2">Belongs to the protein kinase superfamily. Ser/Thr protein kinase family.</text>
</comment>
<evidence type="ECO:0000256" key="7">
    <source>
        <dbReference type="ARBA" id="ARBA00022692"/>
    </source>
</evidence>
<name>A0A7N0RHZ8_KALFE</name>
<comment type="catalytic activity">
    <reaction evidence="18">
        <text>L-seryl-[protein] + ATP = O-phospho-L-seryl-[protein] + ADP + H(+)</text>
        <dbReference type="Rhea" id="RHEA:17989"/>
        <dbReference type="Rhea" id="RHEA-COMP:9863"/>
        <dbReference type="Rhea" id="RHEA-COMP:11604"/>
        <dbReference type="ChEBI" id="CHEBI:15378"/>
        <dbReference type="ChEBI" id="CHEBI:29999"/>
        <dbReference type="ChEBI" id="CHEBI:30616"/>
        <dbReference type="ChEBI" id="CHEBI:83421"/>
        <dbReference type="ChEBI" id="CHEBI:456216"/>
        <dbReference type="EC" id="2.7.11.1"/>
    </reaction>
</comment>
<evidence type="ECO:0000256" key="16">
    <source>
        <dbReference type="ARBA" id="ARBA00023180"/>
    </source>
</evidence>
<dbReference type="InterPro" id="IPR032675">
    <property type="entry name" value="LRR_dom_sf"/>
</dbReference>
<dbReference type="EnsemblPlants" id="Kaladp0011s0846.2.v1.1">
    <property type="protein sequence ID" value="Kaladp0011s0846.2.v1.1"/>
    <property type="gene ID" value="Kaladp0011s0846.v1.1"/>
</dbReference>
<keyword evidence="12 19" id="KW-0067">ATP-binding</keyword>
<dbReference type="Pfam" id="PF00069">
    <property type="entry name" value="Pkinase"/>
    <property type="match status" value="1"/>
</dbReference>
<comment type="catalytic activity">
    <reaction evidence="17">
        <text>L-threonyl-[protein] + ATP = O-phospho-L-threonyl-[protein] + ADP + H(+)</text>
        <dbReference type="Rhea" id="RHEA:46608"/>
        <dbReference type="Rhea" id="RHEA-COMP:11060"/>
        <dbReference type="Rhea" id="RHEA-COMP:11605"/>
        <dbReference type="ChEBI" id="CHEBI:15378"/>
        <dbReference type="ChEBI" id="CHEBI:30013"/>
        <dbReference type="ChEBI" id="CHEBI:30616"/>
        <dbReference type="ChEBI" id="CHEBI:61977"/>
        <dbReference type="ChEBI" id="CHEBI:456216"/>
        <dbReference type="EC" id="2.7.11.1"/>
    </reaction>
</comment>
<evidence type="ECO:0000313" key="23">
    <source>
        <dbReference type="Proteomes" id="UP000594263"/>
    </source>
</evidence>
<sequence>MSAIMAWSVSLYERLIRSTTSSSRSSGDLAPKHFNLLTRCLVLLLAFCISSSSRSPDVEGEALLEVLRALNDTSNRISDWNPSFVSPCFSWSHVTCRNENVVSLSLASYGFSGTLAPSITKLRFLESLYLQHNNLHGPLPDYLGDMTHLQNLNLGHNNFVGAIPTSWTGLVHLKHLDLSSNSLSGAIPDGLASTPFFNFTGNSRLFCGEHLGQRCASHTYSQVATRKVELKVVITVSCALLLLLALFAVSACHIRRLRKLEEDVFVDVAGEDDRKNSLGQLKRFSWRELQLATDNFSQSNIIGHGGFGKVYKGILPDNTKVAVKRLKDYHNPGGEAAFQREVQLISVAVHRNLLRLIGFCTTSSERILVYPFMRNRSVAYHLRELTPGEAGLDWATRKRVAFGVARGLEYLHEHCSPKILHRDLKAANILLDDDFEAVLGDFGLAKLVDAKLTHVTTQVRGTMGHIAPEYLSTGKTSDKTDVFGYGVTLLELVTGQRAIDLSRLEDEEDVLLLDHIKKLNREKRLDDIIDRKLKSYDTEEVEIFIKVALLCTQGSPEDRPTMEQVVHMLKGIGLEDRWTAWESLEEVKNQEVAQVLNRFSWVDESTQEALHLSKAR</sequence>
<evidence type="ECO:0000256" key="19">
    <source>
        <dbReference type="PROSITE-ProRule" id="PRU10141"/>
    </source>
</evidence>
<dbReference type="InterPro" id="IPR051824">
    <property type="entry name" value="LRR_Rcpt-Like_S/T_Kinase"/>
</dbReference>
<keyword evidence="7 20" id="KW-0812">Transmembrane</keyword>
<keyword evidence="4" id="KW-0723">Serine/threonine-protein kinase</keyword>
<evidence type="ECO:0000256" key="5">
    <source>
        <dbReference type="ARBA" id="ARBA00022614"/>
    </source>
</evidence>
<evidence type="ECO:0000313" key="22">
    <source>
        <dbReference type="EnsemblPlants" id="Kaladp0011s0846.1.v1.1"/>
    </source>
</evidence>
<evidence type="ECO:0000256" key="14">
    <source>
        <dbReference type="ARBA" id="ARBA00023136"/>
    </source>
</evidence>
<keyword evidence="11" id="KW-0418">Kinase</keyword>
<feature type="domain" description="Protein kinase" evidence="21">
    <location>
        <begin position="296"/>
        <end position="570"/>
    </location>
</feature>
<dbReference type="GO" id="GO:0016020">
    <property type="term" value="C:membrane"/>
    <property type="evidence" value="ECO:0007669"/>
    <property type="project" value="UniProtKB-SubCell"/>
</dbReference>
<evidence type="ECO:0000256" key="15">
    <source>
        <dbReference type="ARBA" id="ARBA00023170"/>
    </source>
</evidence>
<dbReference type="PROSITE" id="PS00107">
    <property type="entry name" value="PROTEIN_KINASE_ATP"/>
    <property type="match status" value="1"/>
</dbReference>
<evidence type="ECO:0000256" key="18">
    <source>
        <dbReference type="ARBA" id="ARBA00048679"/>
    </source>
</evidence>
<keyword evidence="5" id="KW-0433">Leucine-rich repeat</keyword>
<dbReference type="InterPro" id="IPR017441">
    <property type="entry name" value="Protein_kinase_ATP_BS"/>
</dbReference>
<dbReference type="InterPro" id="IPR001611">
    <property type="entry name" value="Leu-rich_rpt"/>
</dbReference>
<accession>A0A7N0RHZ8</accession>
<dbReference type="InterPro" id="IPR013210">
    <property type="entry name" value="LRR_N_plant-typ"/>
</dbReference>
<keyword evidence="9" id="KW-0677">Repeat</keyword>
<keyword evidence="10 19" id="KW-0547">Nucleotide-binding</keyword>
<dbReference type="EnsemblPlants" id="Kaladp0011s0846.1.v1.1">
    <property type="protein sequence ID" value="Kaladp0011s0846.1.v1.1"/>
    <property type="gene ID" value="Kaladp0011s0846.v1.1"/>
</dbReference>
<keyword evidence="8" id="KW-0732">Signal</keyword>
<keyword evidence="13 20" id="KW-1133">Transmembrane helix</keyword>
<dbReference type="GO" id="GO:0004674">
    <property type="term" value="F:protein serine/threonine kinase activity"/>
    <property type="evidence" value="ECO:0007669"/>
    <property type="project" value="UniProtKB-KW"/>
</dbReference>
<evidence type="ECO:0000256" key="12">
    <source>
        <dbReference type="ARBA" id="ARBA00022840"/>
    </source>
</evidence>
<proteinExistence type="inferred from homology"/>
<dbReference type="FunFam" id="3.30.200.20:FF:000015">
    <property type="entry name" value="Somatic embryogenesis receptor kinase 1"/>
    <property type="match status" value="1"/>
</dbReference>
<feature type="binding site" evidence="19">
    <location>
        <position position="324"/>
    </location>
    <ligand>
        <name>ATP</name>
        <dbReference type="ChEBI" id="CHEBI:30616"/>
    </ligand>
</feature>
<dbReference type="Gramene" id="Kaladp0011s0846.2.v1.1">
    <property type="protein sequence ID" value="Kaladp0011s0846.2.v1.1"/>
    <property type="gene ID" value="Kaladp0011s0846.v1.1"/>
</dbReference>
<reference evidence="22" key="1">
    <citation type="submission" date="2021-01" db="UniProtKB">
        <authorList>
            <consortium name="EnsemblPlants"/>
        </authorList>
    </citation>
    <scope>IDENTIFICATION</scope>
</reference>
<dbReference type="GO" id="GO:0005524">
    <property type="term" value="F:ATP binding"/>
    <property type="evidence" value="ECO:0007669"/>
    <property type="project" value="UniProtKB-UniRule"/>
</dbReference>
<keyword evidence="15" id="KW-0675">Receptor</keyword>
<evidence type="ECO:0000256" key="2">
    <source>
        <dbReference type="ARBA" id="ARBA00008684"/>
    </source>
</evidence>
<dbReference type="PROSITE" id="PS00108">
    <property type="entry name" value="PROTEIN_KINASE_ST"/>
    <property type="match status" value="1"/>
</dbReference>
<evidence type="ECO:0000256" key="20">
    <source>
        <dbReference type="SAM" id="Phobius"/>
    </source>
</evidence>
<evidence type="ECO:0000256" key="6">
    <source>
        <dbReference type="ARBA" id="ARBA00022679"/>
    </source>
</evidence>
<dbReference type="FunFam" id="3.80.10.10:FF:000400">
    <property type="entry name" value="Nuclear pore complex protein NUP107"/>
    <property type="match status" value="1"/>
</dbReference>
<keyword evidence="14 20" id="KW-0472">Membrane</keyword>
<evidence type="ECO:0000256" key="1">
    <source>
        <dbReference type="ARBA" id="ARBA00004479"/>
    </source>
</evidence>
<dbReference type="PANTHER" id="PTHR48006:SF102">
    <property type="entry name" value="LEUCINE-RICH REPEAT-CONTAINING PROTEIN DDB_G0281931-RELATED"/>
    <property type="match status" value="1"/>
</dbReference>
<dbReference type="OMA" id="GTHLICG"/>
<evidence type="ECO:0000256" key="3">
    <source>
        <dbReference type="ARBA" id="ARBA00012513"/>
    </source>
</evidence>
<evidence type="ECO:0000256" key="8">
    <source>
        <dbReference type="ARBA" id="ARBA00022729"/>
    </source>
</evidence>
<organism evidence="22 23">
    <name type="scientific">Kalanchoe fedtschenkoi</name>
    <name type="common">Lavender scallops</name>
    <name type="synonym">South American air plant</name>
    <dbReference type="NCBI Taxonomy" id="63787"/>
    <lineage>
        <taxon>Eukaryota</taxon>
        <taxon>Viridiplantae</taxon>
        <taxon>Streptophyta</taxon>
        <taxon>Embryophyta</taxon>
        <taxon>Tracheophyta</taxon>
        <taxon>Spermatophyta</taxon>
        <taxon>Magnoliopsida</taxon>
        <taxon>eudicotyledons</taxon>
        <taxon>Gunneridae</taxon>
        <taxon>Pentapetalae</taxon>
        <taxon>Saxifragales</taxon>
        <taxon>Crassulaceae</taxon>
        <taxon>Kalanchoe</taxon>
    </lineage>
</organism>
<feature type="transmembrane region" description="Helical" evidence="20">
    <location>
        <begin position="232"/>
        <end position="252"/>
    </location>
</feature>